<evidence type="ECO:0000313" key="3">
    <source>
        <dbReference type="Proteomes" id="UP000255108"/>
    </source>
</evidence>
<organism evidence="1 3">
    <name type="scientific">Iodobacter fluviatilis</name>
    <dbReference type="NCBI Taxonomy" id="537"/>
    <lineage>
        <taxon>Bacteria</taxon>
        <taxon>Pseudomonadati</taxon>
        <taxon>Pseudomonadota</taxon>
        <taxon>Betaproteobacteria</taxon>
        <taxon>Neisseriales</taxon>
        <taxon>Chitinibacteraceae</taxon>
        <taxon>Iodobacter</taxon>
    </lineage>
</organism>
<proteinExistence type="predicted"/>
<gene>
    <name evidence="2" type="ORF">EV682_12349</name>
    <name evidence="1" type="ORF">NCTC11159_03741</name>
</gene>
<dbReference type="Proteomes" id="UP000255108">
    <property type="component" value="Unassembled WGS sequence"/>
</dbReference>
<reference evidence="1 3" key="1">
    <citation type="submission" date="2018-06" db="EMBL/GenBank/DDBJ databases">
        <authorList>
            <consortium name="Pathogen Informatics"/>
            <person name="Doyle S."/>
        </authorList>
    </citation>
    <scope>NUCLEOTIDE SEQUENCE [LARGE SCALE GENOMIC DNA]</scope>
    <source>
        <strain evidence="1 3">NCTC11159</strain>
    </source>
</reference>
<dbReference type="EMBL" id="SMBT01000023">
    <property type="protein sequence ID" value="TCU81336.1"/>
    <property type="molecule type" value="Genomic_DNA"/>
</dbReference>
<name>A0A377ST28_9NEIS</name>
<evidence type="ECO:0000313" key="4">
    <source>
        <dbReference type="Proteomes" id="UP000295794"/>
    </source>
</evidence>
<dbReference type="OrthoDB" id="9974985at2"/>
<dbReference type="Proteomes" id="UP000295794">
    <property type="component" value="Unassembled WGS sequence"/>
</dbReference>
<accession>A0A377ST28</accession>
<dbReference type="AlphaFoldDB" id="A0A377ST28"/>
<reference evidence="2 4" key="2">
    <citation type="submission" date="2019-03" db="EMBL/GenBank/DDBJ databases">
        <title>Genomic Encyclopedia of Type Strains, Phase IV (KMG-IV): sequencing the most valuable type-strain genomes for metagenomic binning, comparative biology and taxonomic classification.</title>
        <authorList>
            <person name="Goeker M."/>
        </authorList>
    </citation>
    <scope>NUCLEOTIDE SEQUENCE [LARGE SCALE GENOMIC DNA]</scope>
    <source>
        <strain evidence="2 4">DSM 3764</strain>
    </source>
</reference>
<evidence type="ECO:0000313" key="2">
    <source>
        <dbReference type="EMBL" id="TCU81336.1"/>
    </source>
</evidence>
<evidence type="ECO:0000313" key="1">
    <source>
        <dbReference type="EMBL" id="STR45192.1"/>
    </source>
</evidence>
<protein>
    <submittedName>
        <fullName evidence="1">Uncharacterized protein</fullName>
    </submittedName>
</protein>
<dbReference type="RefSeq" id="WP_115228883.1">
    <property type="nucleotide sequence ID" value="NZ_CAWOLO010000023.1"/>
</dbReference>
<keyword evidence="4" id="KW-1185">Reference proteome</keyword>
<sequence length="163" mass="18116">MNQQENSFSAEQGKNLLPQSSIDGLAELSIGELLYNFYVATGSILIGSPDVFSVYHKITNQMFVYSDTMSQHCHVRSFYDGLLDTLDVSQGYAANFNVCGKHVVCVLEGVTTQSDSYDLAAVYAVLLHAQQTKDYIIVRNQNRSSDTEHCVPARHLTGWLQSN</sequence>
<dbReference type="EMBL" id="UGHR01000003">
    <property type="protein sequence ID" value="STR45192.1"/>
    <property type="molecule type" value="Genomic_DNA"/>
</dbReference>